<reference evidence="1 2" key="1">
    <citation type="journal article" date="2019" name="Int. J. Syst. Evol. Microbiol.">
        <title>The Global Catalogue of Microorganisms (GCM) 10K type strain sequencing project: providing services to taxonomists for standard genome sequencing and annotation.</title>
        <authorList>
            <consortium name="The Broad Institute Genomics Platform"/>
            <consortium name="The Broad Institute Genome Sequencing Center for Infectious Disease"/>
            <person name="Wu L."/>
            <person name="Ma J."/>
        </authorList>
    </citation>
    <scope>NUCLEOTIDE SEQUENCE [LARGE SCALE GENOMIC DNA]</scope>
    <source>
        <strain evidence="1 2">JCM 6886</strain>
    </source>
</reference>
<dbReference type="RefSeq" id="WP_286305834.1">
    <property type="nucleotide sequence ID" value="NZ_AP027741.1"/>
</dbReference>
<evidence type="ECO:0000313" key="1">
    <source>
        <dbReference type="EMBL" id="GAA0227139.1"/>
    </source>
</evidence>
<dbReference type="Proteomes" id="UP001501476">
    <property type="component" value="Unassembled WGS sequence"/>
</dbReference>
<evidence type="ECO:0008006" key="3">
    <source>
        <dbReference type="Google" id="ProtNLM"/>
    </source>
</evidence>
<accession>A0ABN0TPW6</accession>
<keyword evidence="2" id="KW-1185">Reference proteome</keyword>
<dbReference type="EMBL" id="BAAADG010000006">
    <property type="protein sequence ID" value="GAA0227139.1"/>
    <property type="molecule type" value="Genomic_DNA"/>
</dbReference>
<comment type="caution">
    <text evidence="1">The sequence shown here is derived from an EMBL/GenBank/DDBJ whole genome shotgun (WGS) entry which is preliminary data.</text>
</comment>
<evidence type="ECO:0000313" key="2">
    <source>
        <dbReference type="Proteomes" id="UP001501476"/>
    </source>
</evidence>
<sequence length="86" mass="9873">MQDEYNILYKTEIQFGYQECLIKAKEESQQILTQVKDSASNSVSSVIDSTANYSAEKWEELKNSTNKALNPSNETTDKVFETFSYE</sequence>
<gene>
    <name evidence="1" type="ORF">GCM10008964_18190</name>
</gene>
<proteinExistence type="predicted"/>
<name>A0ABN0TPW6_9GAMM</name>
<organism evidence="1 2">
    <name type="scientific">Methylophaga marina</name>
    <dbReference type="NCBI Taxonomy" id="45495"/>
    <lineage>
        <taxon>Bacteria</taxon>
        <taxon>Pseudomonadati</taxon>
        <taxon>Pseudomonadota</taxon>
        <taxon>Gammaproteobacteria</taxon>
        <taxon>Thiotrichales</taxon>
        <taxon>Piscirickettsiaceae</taxon>
        <taxon>Methylophaga</taxon>
    </lineage>
</organism>
<protein>
    <recommendedName>
        <fullName evidence="3">Phasin domain-containing protein</fullName>
    </recommendedName>
</protein>